<dbReference type="KEGG" id="cyt:cce_4822"/>
<reference evidence="1 2" key="1">
    <citation type="journal article" date="2008" name="Proc. Natl. Acad. Sci. U.S.A.">
        <title>The genome of Cyanothece 51142, a unicellular diazotrophic cyanobacterium important in the marine nitrogen cycle.</title>
        <authorList>
            <person name="Welsh E.A."/>
            <person name="Liberton M."/>
            <person name="Stoeckel J."/>
            <person name="Loh T."/>
            <person name="Elvitigala T."/>
            <person name="Wang C."/>
            <person name="Wollam A."/>
            <person name="Fulton R.S."/>
            <person name="Clifton S.W."/>
            <person name="Jacobs J.M."/>
            <person name="Aurora R."/>
            <person name="Ghosh B.K."/>
            <person name="Sherman L.A."/>
            <person name="Smith R.D."/>
            <person name="Wilson R.K."/>
            <person name="Pakrasi H.B."/>
        </authorList>
    </citation>
    <scope>NUCLEOTIDE SEQUENCE [LARGE SCALE GENOMIC DNA]</scope>
    <source>
        <strain evidence="2">ATCC 51142 / BH68</strain>
    </source>
</reference>
<dbReference type="STRING" id="43989.cce_4822"/>
<sequence>MRRKMLPNNIQDWQQTFIETNFIVLGFNAWNGYLKSGRGVIVCSTNSPSINRFGESFKTHFVPRSRLAPFLNAWLAAPDTVIVKGHFMTDHILEAVDNYDPNRAVILLLELGENCSFFYLKELPLSPPKCHQTIFKTWDEFKLSQGKLKPTCDTKNH</sequence>
<gene>
    <name evidence="1" type="ordered locus">cce_4822</name>
</gene>
<protein>
    <submittedName>
        <fullName evidence="1">Uncharacterized protein</fullName>
    </submittedName>
</protein>
<evidence type="ECO:0000313" key="2">
    <source>
        <dbReference type="Proteomes" id="UP000001203"/>
    </source>
</evidence>
<organism evidence="1 2">
    <name type="scientific">Crocosphaera subtropica (strain ATCC 51142 / BH68)</name>
    <name type="common">Cyanothece sp. (strain ATCC 51142)</name>
    <dbReference type="NCBI Taxonomy" id="43989"/>
    <lineage>
        <taxon>Bacteria</taxon>
        <taxon>Bacillati</taxon>
        <taxon>Cyanobacteriota</taxon>
        <taxon>Cyanophyceae</taxon>
        <taxon>Oscillatoriophycideae</taxon>
        <taxon>Chroococcales</taxon>
        <taxon>Aphanothecaceae</taxon>
        <taxon>Crocosphaera</taxon>
        <taxon>Crocosphaera subtropica</taxon>
    </lineage>
</organism>
<proteinExistence type="predicted"/>
<evidence type="ECO:0000313" key="1">
    <source>
        <dbReference type="EMBL" id="ACB54170.1"/>
    </source>
</evidence>
<dbReference type="HOGENOM" id="CLU_133075_0_0_3"/>
<dbReference type="Proteomes" id="UP000001203">
    <property type="component" value="Chromosome linear"/>
</dbReference>
<dbReference type="eggNOG" id="ENOG50328TI">
    <property type="taxonomic scope" value="Bacteria"/>
</dbReference>
<name>B1X209_CROS5</name>
<keyword evidence="2" id="KW-1185">Reference proteome</keyword>
<accession>B1X209</accession>
<dbReference type="EMBL" id="CP000807">
    <property type="protein sequence ID" value="ACB54170.1"/>
    <property type="molecule type" value="Genomic_DNA"/>
</dbReference>
<dbReference type="AlphaFoldDB" id="B1X209"/>